<dbReference type="RefSeq" id="XP_024750371.1">
    <property type="nucleotide sequence ID" value="XM_024897092.1"/>
</dbReference>
<organism evidence="2 3">
    <name type="scientific">Trichoderma citrinoviride</name>
    <dbReference type="NCBI Taxonomy" id="58853"/>
    <lineage>
        <taxon>Eukaryota</taxon>
        <taxon>Fungi</taxon>
        <taxon>Dikarya</taxon>
        <taxon>Ascomycota</taxon>
        <taxon>Pezizomycotina</taxon>
        <taxon>Sordariomycetes</taxon>
        <taxon>Hypocreomycetidae</taxon>
        <taxon>Hypocreales</taxon>
        <taxon>Hypocreaceae</taxon>
        <taxon>Trichoderma</taxon>
    </lineage>
</organism>
<feature type="region of interest" description="Disordered" evidence="1">
    <location>
        <begin position="124"/>
        <end position="158"/>
    </location>
</feature>
<dbReference type="Proteomes" id="UP000241546">
    <property type="component" value="Unassembled WGS sequence"/>
</dbReference>
<dbReference type="AlphaFoldDB" id="A0A2T4BCT3"/>
<evidence type="ECO:0000313" key="3">
    <source>
        <dbReference type="Proteomes" id="UP000241546"/>
    </source>
</evidence>
<sequence>MKDSGPSAPPWALLSPAAAPPILTFNEPSMDLLHVLSRADSHNSSNLQQQQQPIIQPAVQPRQQQPIDAGEACSPEGQWNCLTTSWQRCASGTWSGVVPCATGTICQPFGLTDHITIEHTSDFNNGEAHQEDNGRASGGKTGDDDRGKSGKSGKSSSGMRTWPGLVLLFGASVASVVWNSMV</sequence>
<name>A0A2T4BCT3_9HYPO</name>
<evidence type="ECO:0000256" key="1">
    <source>
        <dbReference type="SAM" id="MobiDB-lite"/>
    </source>
</evidence>
<dbReference type="GeneID" id="36605210"/>
<dbReference type="EMBL" id="KZ680212">
    <property type="protein sequence ID" value="PTB67051.1"/>
    <property type="molecule type" value="Genomic_DNA"/>
</dbReference>
<protein>
    <submittedName>
        <fullName evidence="2">Uncharacterized protein</fullName>
    </submittedName>
</protein>
<proteinExistence type="predicted"/>
<evidence type="ECO:0000313" key="2">
    <source>
        <dbReference type="EMBL" id="PTB67051.1"/>
    </source>
</evidence>
<reference evidence="3" key="1">
    <citation type="submission" date="2016-07" db="EMBL/GenBank/DDBJ databases">
        <title>Multiple horizontal gene transfer events from other fungi enriched the ability of initially mycotrophic Trichoderma (Ascomycota) to feed on dead plant biomass.</title>
        <authorList>
            <consortium name="DOE Joint Genome Institute"/>
            <person name="Atanasova L."/>
            <person name="Chenthamara K."/>
            <person name="Zhang J."/>
            <person name="Grujic M."/>
            <person name="Henrissat B."/>
            <person name="Kuo A."/>
            <person name="Aerts A."/>
            <person name="Salamov A."/>
            <person name="Lipzen A."/>
            <person name="Labutti K."/>
            <person name="Barry K."/>
            <person name="Miao Y."/>
            <person name="Rahimi M.J."/>
            <person name="Shen Q."/>
            <person name="Grigoriev I.V."/>
            <person name="Kubicek C.P."/>
            <person name="Druzhinina I.S."/>
        </authorList>
    </citation>
    <scope>NUCLEOTIDE SEQUENCE [LARGE SCALE GENOMIC DNA]</scope>
    <source>
        <strain evidence="3">TUCIM 6016</strain>
    </source>
</reference>
<accession>A0A2T4BCT3</accession>
<keyword evidence="3" id="KW-1185">Reference proteome</keyword>
<dbReference type="OrthoDB" id="2342176at2759"/>
<gene>
    <name evidence="2" type="ORF">BBK36DRAFT_1199370</name>
</gene>